<dbReference type="GO" id="GO:0009888">
    <property type="term" value="P:tissue development"/>
    <property type="evidence" value="ECO:0007669"/>
    <property type="project" value="TreeGrafter"/>
</dbReference>
<keyword evidence="12" id="KW-0325">Glycoprotein</keyword>
<dbReference type="Proteomes" id="UP000261640">
    <property type="component" value="Unplaced"/>
</dbReference>
<dbReference type="PROSITE" id="PS01248">
    <property type="entry name" value="EGF_LAM_1"/>
    <property type="match status" value="2"/>
</dbReference>
<keyword evidence="5" id="KW-0336">GPI-anchor</keyword>
<evidence type="ECO:0000256" key="19">
    <source>
        <dbReference type="SAM" id="SignalP"/>
    </source>
</evidence>
<keyword evidence="2" id="KW-0217">Developmental protein</keyword>
<keyword evidence="3" id="KW-1003">Cell membrane</keyword>
<evidence type="ECO:0000256" key="9">
    <source>
        <dbReference type="ARBA" id="ARBA00022902"/>
    </source>
</evidence>
<feature type="domain" description="Laminin EGF-like" evidence="21">
    <location>
        <begin position="742"/>
        <end position="789"/>
    </location>
</feature>
<evidence type="ECO:0000256" key="17">
    <source>
        <dbReference type="PROSITE-ProRule" id="PRU00460"/>
    </source>
</evidence>
<keyword evidence="10" id="KW-0472">Membrane</keyword>
<comment type="function">
    <text evidence="15">Involved in controlling patterning and neuronal circuit formation at the laminar, cellular, subcellular and synaptic levels. Promotes neurite outgrowth of both axons and dendrites.</text>
</comment>
<keyword evidence="14 17" id="KW-0424">Laminin EGF-like domain</keyword>
<evidence type="ECO:0000256" key="1">
    <source>
        <dbReference type="ARBA" id="ARBA00004471"/>
    </source>
</evidence>
<dbReference type="InterPro" id="IPR050440">
    <property type="entry name" value="Laminin/Netrin_ECM"/>
</dbReference>
<evidence type="ECO:0000256" key="18">
    <source>
        <dbReference type="SAM" id="MobiDB-lite"/>
    </source>
</evidence>
<feature type="compositionally biased region" description="Pro residues" evidence="18">
    <location>
        <begin position="362"/>
        <end position="377"/>
    </location>
</feature>
<evidence type="ECO:0000256" key="14">
    <source>
        <dbReference type="ARBA" id="ARBA00023292"/>
    </source>
</evidence>
<dbReference type="PROSITE" id="PS50027">
    <property type="entry name" value="EGF_LAM_2"/>
    <property type="match status" value="1"/>
</dbReference>
<comment type="caution">
    <text evidence="16">Lacks conserved residue(s) required for the propagation of feature annotation.</text>
</comment>
<evidence type="ECO:0000256" key="4">
    <source>
        <dbReference type="ARBA" id="ARBA00022536"/>
    </source>
</evidence>
<dbReference type="FunFam" id="2.60.120.260:FF:000005">
    <property type="entry name" value="Netrin G1"/>
    <property type="match status" value="1"/>
</dbReference>
<evidence type="ECO:0000256" key="15">
    <source>
        <dbReference type="ARBA" id="ARBA00055052"/>
    </source>
</evidence>
<feature type="disulfide bond" evidence="16">
    <location>
        <begin position="813"/>
        <end position="822"/>
    </location>
</feature>
<evidence type="ECO:0000256" key="16">
    <source>
        <dbReference type="PROSITE-ProRule" id="PRU00076"/>
    </source>
</evidence>
<evidence type="ECO:0000313" key="23">
    <source>
        <dbReference type="Ensembl" id="ENSMAMP00000031822.1"/>
    </source>
</evidence>
<dbReference type="Gene3D" id="2.60.120.260">
    <property type="entry name" value="Galactose-binding domain-like"/>
    <property type="match status" value="1"/>
</dbReference>
<keyword evidence="24" id="KW-1185">Reference proteome</keyword>
<feature type="region of interest" description="Disordered" evidence="18">
    <location>
        <begin position="502"/>
        <end position="654"/>
    </location>
</feature>
<feature type="compositionally biased region" description="Polar residues" evidence="18">
    <location>
        <begin position="585"/>
        <end position="601"/>
    </location>
</feature>
<accession>A0A3Q3N5L5</accession>
<dbReference type="GO" id="GO:0007409">
    <property type="term" value="P:axonogenesis"/>
    <property type="evidence" value="ECO:0007669"/>
    <property type="project" value="TreeGrafter"/>
</dbReference>
<dbReference type="PROSITE" id="PS00022">
    <property type="entry name" value="EGF_1"/>
    <property type="match status" value="1"/>
</dbReference>
<dbReference type="AlphaFoldDB" id="A0A3Q3N5L5"/>
<evidence type="ECO:0000259" key="22">
    <source>
        <dbReference type="PROSITE" id="PS51117"/>
    </source>
</evidence>
<keyword evidence="8" id="KW-0221">Differentiation</keyword>
<keyword evidence="13" id="KW-0449">Lipoprotein</keyword>
<dbReference type="PANTHER" id="PTHR10574:SF27">
    <property type="entry name" value="NETRIN-G2"/>
    <property type="match status" value="1"/>
</dbReference>
<evidence type="ECO:0000256" key="7">
    <source>
        <dbReference type="ARBA" id="ARBA00022737"/>
    </source>
</evidence>
<feature type="disulfide bond" evidence="17">
    <location>
        <begin position="742"/>
        <end position="754"/>
    </location>
</feature>
<evidence type="ECO:0000256" key="11">
    <source>
        <dbReference type="ARBA" id="ARBA00023157"/>
    </source>
</evidence>
<evidence type="ECO:0000256" key="2">
    <source>
        <dbReference type="ARBA" id="ARBA00022473"/>
    </source>
</evidence>
<dbReference type="SMART" id="SM00180">
    <property type="entry name" value="EGF_Lam"/>
    <property type="match status" value="3"/>
</dbReference>
<dbReference type="CDD" id="cd00054">
    <property type="entry name" value="EGF_CA"/>
    <property type="match status" value="1"/>
</dbReference>
<dbReference type="PROSITE" id="PS50026">
    <property type="entry name" value="EGF_3"/>
    <property type="match status" value="1"/>
</dbReference>
<dbReference type="GO" id="GO:0005886">
    <property type="term" value="C:plasma membrane"/>
    <property type="evidence" value="ECO:0007669"/>
    <property type="project" value="UniProtKB-SubCell"/>
</dbReference>
<feature type="region of interest" description="Disordered" evidence="18">
    <location>
        <begin position="355"/>
        <end position="434"/>
    </location>
</feature>
<keyword evidence="6 19" id="KW-0732">Signal</keyword>
<feature type="signal peptide" evidence="19">
    <location>
        <begin position="1"/>
        <end position="18"/>
    </location>
</feature>
<dbReference type="InterPro" id="IPR056863">
    <property type="entry name" value="LMN_ATRN_NET-like_EGF"/>
</dbReference>
<dbReference type="InParanoid" id="A0A3Q3N5L5"/>
<dbReference type="InterPro" id="IPR013111">
    <property type="entry name" value="EGF_extracell"/>
</dbReference>
<reference evidence="23" key="2">
    <citation type="submission" date="2025-09" db="UniProtKB">
        <authorList>
            <consortium name="Ensembl"/>
        </authorList>
    </citation>
    <scope>IDENTIFICATION</scope>
</reference>
<dbReference type="GeneTree" id="ENSGT00940000153601"/>
<name>A0A3Q3N5L5_9TELE</name>
<dbReference type="Ensembl" id="ENSMAMT00000032653.2">
    <property type="protein sequence ID" value="ENSMAMP00000031822.1"/>
    <property type="gene ID" value="ENSMAMG00000021415.2"/>
</dbReference>
<evidence type="ECO:0000313" key="24">
    <source>
        <dbReference type="Proteomes" id="UP000261640"/>
    </source>
</evidence>
<evidence type="ECO:0000259" key="20">
    <source>
        <dbReference type="PROSITE" id="PS50026"/>
    </source>
</evidence>
<dbReference type="Pfam" id="PF00055">
    <property type="entry name" value="Laminin_N"/>
    <property type="match status" value="1"/>
</dbReference>
<dbReference type="InterPro" id="IPR008211">
    <property type="entry name" value="Laminin_N"/>
</dbReference>
<proteinExistence type="predicted"/>
<feature type="compositionally biased region" description="Low complexity" evidence="18">
    <location>
        <begin position="378"/>
        <end position="394"/>
    </location>
</feature>
<dbReference type="InterPro" id="IPR000742">
    <property type="entry name" value="EGF"/>
</dbReference>
<dbReference type="FunFam" id="2.10.25.10:FF:001161">
    <property type="entry name" value="Netrin-G2"/>
    <property type="match status" value="1"/>
</dbReference>
<feature type="disulfide bond" evidence="17">
    <location>
        <begin position="762"/>
        <end position="771"/>
    </location>
</feature>
<feature type="domain" description="EGF-like" evidence="20">
    <location>
        <begin position="788"/>
        <end position="823"/>
    </location>
</feature>
<dbReference type="PROSITE" id="PS51117">
    <property type="entry name" value="LAMININ_NTER"/>
    <property type="match status" value="1"/>
</dbReference>
<keyword evidence="9" id="KW-0524">Neurogenesis</keyword>
<dbReference type="Pfam" id="PF00053">
    <property type="entry name" value="EGF_laminin"/>
    <property type="match status" value="2"/>
</dbReference>
<dbReference type="OrthoDB" id="9981301at2759"/>
<comment type="subcellular location">
    <subcellularLocation>
        <location evidence="1">Cell membrane</location>
        <topology evidence="1">Lipid-anchor</topology>
        <topology evidence="1">GPI-anchor</topology>
        <orientation evidence="1">Extracellular side</orientation>
    </subcellularLocation>
</comment>
<feature type="domain" description="Laminin N-terminal" evidence="22">
    <location>
        <begin position="40"/>
        <end position="291"/>
    </location>
</feature>
<organism evidence="23 24">
    <name type="scientific">Mastacembelus armatus</name>
    <name type="common">zig-zag eel</name>
    <dbReference type="NCBI Taxonomy" id="205130"/>
    <lineage>
        <taxon>Eukaryota</taxon>
        <taxon>Metazoa</taxon>
        <taxon>Chordata</taxon>
        <taxon>Craniata</taxon>
        <taxon>Vertebrata</taxon>
        <taxon>Euteleostomi</taxon>
        <taxon>Actinopterygii</taxon>
        <taxon>Neopterygii</taxon>
        <taxon>Teleostei</taxon>
        <taxon>Neoteleostei</taxon>
        <taxon>Acanthomorphata</taxon>
        <taxon>Anabantaria</taxon>
        <taxon>Synbranchiformes</taxon>
        <taxon>Mastacembelidae</taxon>
        <taxon>Mastacembelus</taxon>
    </lineage>
</organism>
<evidence type="ECO:0000256" key="5">
    <source>
        <dbReference type="ARBA" id="ARBA00022622"/>
    </source>
</evidence>
<dbReference type="FunFam" id="2.10.25.10:FF:000180">
    <property type="entry name" value="Netrin G2"/>
    <property type="match status" value="1"/>
</dbReference>
<dbReference type="GO" id="GO:0009887">
    <property type="term" value="P:animal organ morphogenesis"/>
    <property type="evidence" value="ECO:0007669"/>
    <property type="project" value="TreeGrafter"/>
</dbReference>
<dbReference type="SMART" id="SM00181">
    <property type="entry name" value="EGF"/>
    <property type="match status" value="3"/>
</dbReference>
<feature type="compositionally biased region" description="Pro residues" evidence="18">
    <location>
        <begin position="395"/>
        <end position="424"/>
    </location>
</feature>
<dbReference type="STRING" id="205130.ENSMAMP00000031822"/>
<dbReference type="SUPFAM" id="SSF57196">
    <property type="entry name" value="EGF/Laminin"/>
    <property type="match status" value="3"/>
</dbReference>
<dbReference type="Pfam" id="PF24973">
    <property type="entry name" value="EGF_LMN_ATRN"/>
    <property type="match status" value="1"/>
</dbReference>
<dbReference type="SMART" id="SM00136">
    <property type="entry name" value="LamNT"/>
    <property type="match status" value="1"/>
</dbReference>
<evidence type="ECO:0000256" key="13">
    <source>
        <dbReference type="ARBA" id="ARBA00023288"/>
    </source>
</evidence>
<reference evidence="23" key="1">
    <citation type="submission" date="2025-08" db="UniProtKB">
        <authorList>
            <consortium name="Ensembl"/>
        </authorList>
    </citation>
    <scope>IDENTIFICATION</scope>
</reference>
<dbReference type="InterPro" id="IPR002049">
    <property type="entry name" value="LE_dom"/>
</dbReference>
<feature type="compositionally biased region" description="Basic and acidic residues" evidence="18">
    <location>
        <begin position="613"/>
        <end position="654"/>
    </location>
</feature>
<evidence type="ECO:0000259" key="21">
    <source>
        <dbReference type="PROSITE" id="PS50027"/>
    </source>
</evidence>
<evidence type="ECO:0000256" key="3">
    <source>
        <dbReference type="ARBA" id="ARBA00022475"/>
    </source>
</evidence>
<evidence type="ECO:0000256" key="10">
    <source>
        <dbReference type="ARBA" id="ARBA00023136"/>
    </source>
</evidence>
<dbReference type="Gene3D" id="2.10.25.10">
    <property type="entry name" value="Laminin"/>
    <property type="match status" value="4"/>
</dbReference>
<feature type="chain" id="PRO_5018734831" evidence="19">
    <location>
        <begin position="19"/>
        <end position="861"/>
    </location>
</feature>
<keyword evidence="4 16" id="KW-0245">EGF-like domain</keyword>
<dbReference type="CDD" id="cd00055">
    <property type="entry name" value="EGF_Lam"/>
    <property type="match status" value="3"/>
</dbReference>
<protein>
    <submittedName>
        <fullName evidence="23">Netrin g2a</fullName>
    </submittedName>
</protein>
<evidence type="ECO:0000256" key="8">
    <source>
        <dbReference type="ARBA" id="ARBA00022782"/>
    </source>
</evidence>
<keyword evidence="11 16" id="KW-1015">Disulfide bond</keyword>
<evidence type="ECO:0000256" key="6">
    <source>
        <dbReference type="ARBA" id="ARBA00022729"/>
    </source>
</evidence>
<dbReference type="Pfam" id="PF07974">
    <property type="entry name" value="EGF_2"/>
    <property type="match status" value="1"/>
</dbReference>
<keyword evidence="7" id="KW-0677">Repeat</keyword>
<sequence length="861" mass="93912">MCPPLFVLMLLLPALGGAQPLVPFGTCRSLLGSEAGPGWEFYACQPPPANMKEVMQIRVDPPGITCGNPPERFCTLENPYLCSDECDASSPDLSHPPQLMGDRERGGLITYWQTVTWSRYPEPLLANITLSWNKSLEVVDDIVVTFEYGRPTSMVLEKSMDKGVTWQPYQYYADDCLEAFGMSPKWVSDLTPSNLTRVICTEQYSRWVGAKEEKNVVFEVRARFRVFAGPKLINMDALFTRMETMKGLRDFFTFTNLRLRLLRPALGGTYVQRDNLLKYFYAISNIDVPARCKCNLHASLCLLRDGTLQCECDHNTTGQDCQSCSRGFKFRNWRPGSYLPLPKGTANICEAAETTANTSTDVPPPDFPLLNVPPPDVSPSDAPSPDVTLPAILPEVPPPKVPPPNIPSPNAPPPDAPLEVPPSETPDSSKAIPPPAVRSVDGALWEVPPPNAPPPASNAPVQFLTPSEEEAADVGPDTSSIIFDRSDAADDLAPVDFTFPFPEGPISVDSQRISGLGLGSESRTLPAGDPVVIPDDSVDVDDPGLDSFSAGRDIGERENQDWESTGSNRASPGLDFPSEVEDSEVNSSPATAQTEENSSTEQDSDAGVPSGRSNDKKESRQEKTGELKPEKAAKANKETKEETTDQGEKDKDDKGYEKKAIWKILIPGGPKSSQLSKIAYIPFQDCECNGHSSRCSYIDFINVITCVSCKHNTRGQNCQYCRLGYYRNISLSLDDENICVECDCDLDGSVSPHCLDSGLCQCKDGSTGRRCDSCLPGYTWRGGVASCTVNVCDEERLICQNGGTCVDFQRCICPDNFTGSFCEQSICLKKGGCLDNAEGSSSPLTSHLYMLTLSLITSTCC</sequence>
<dbReference type="PANTHER" id="PTHR10574">
    <property type="entry name" value="NETRIN/LAMININ-RELATED"/>
    <property type="match status" value="1"/>
</dbReference>
<dbReference type="FunFam" id="2.10.25.10:FF:000112">
    <property type="entry name" value="Netrin G1"/>
    <property type="match status" value="1"/>
</dbReference>
<evidence type="ECO:0000256" key="12">
    <source>
        <dbReference type="ARBA" id="ARBA00023180"/>
    </source>
</evidence>
<dbReference type="GO" id="GO:0098552">
    <property type="term" value="C:side of membrane"/>
    <property type="evidence" value="ECO:0007669"/>
    <property type="project" value="UniProtKB-KW"/>
</dbReference>